<accession>S7W4Z0</accession>
<keyword evidence="1" id="KW-0812">Transmembrane</keyword>
<evidence type="ECO:0000313" key="3">
    <source>
        <dbReference type="Proteomes" id="UP000014978"/>
    </source>
</evidence>
<organism evidence="2 3">
    <name type="scientific">Spraguea lophii (strain 42_110)</name>
    <name type="common">Microsporidian parasite</name>
    <dbReference type="NCBI Taxonomy" id="1358809"/>
    <lineage>
        <taxon>Eukaryota</taxon>
        <taxon>Fungi</taxon>
        <taxon>Fungi incertae sedis</taxon>
        <taxon>Microsporidia</taxon>
        <taxon>Spragueidae</taxon>
        <taxon>Spraguea</taxon>
    </lineage>
</organism>
<comment type="caution">
    <text evidence="2">The sequence shown here is derived from an EMBL/GenBank/DDBJ whole genome shotgun (WGS) entry which is preliminary data.</text>
</comment>
<sequence length="117" mass="13438">MFYWSFPTKQNSILLLSAYDRLIRSLKSLFRRFLINPFVLTSLIIIDKDIGTTELVHISFAPTCVNALFMAKISLLSFSFTVLSFFLSPLCFNIIIKEGELAVSRYLDNLYIALDLD</sequence>
<name>S7W4Z0_SPRLO</name>
<dbReference type="VEuPathDB" id="MicrosporidiaDB:SLOPH_2529"/>
<protein>
    <submittedName>
        <fullName evidence="2">Uncharacterized protein</fullName>
    </submittedName>
</protein>
<dbReference type="EMBL" id="ATCN01001223">
    <property type="protein sequence ID" value="EPR77835.1"/>
    <property type="molecule type" value="Genomic_DNA"/>
</dbReference>
<proteinExistence type="predicted"/>
<dbReference type="InParanoid" id="S7W4Z0"/>
<evidence type="ECO:0000256" key="1">
    <source>
        <dbReference type="SAM" id="Phobius"/>
    </source>
</evidence>
<dbReference type="HOGENOM" id="CLU_2086348_0_0_1"/>
<dbReference type="Proteomes" id="UP000014978">
    <property type="component" value="Unassembled WGS sequence"/>
</dbReference>
<dbReference type="AlphaFoldDB" id="S7W4Z0"/>
<evidence type="ECO:0000313" key="2">
    <source>
        <dbReference type="EMBL" id="EPR77835.1"/>
    </source>
</evidence>
<keyword evidence="1" id="KW-1133">Transmembrane helix</keyword>
<keyword evidence="3" id="KW-1185">Reference proteome</keyword>
<feature type="transmembrane region" description="Helical" evidence="1">
    <location>
        <begin position="75"/>
        <end position="96"/>
    </location>
</feature>
<keyword evidence="1" id="KW-0472">Membrane</keyword>
<gene>
    <name evidence="2" type="ORF">SLOPH_2529</name>
</gene>
<reference evidence="3" key="1">
    <citation type="journal article" date="2013" name="PLoS Genet.">
        <title>The genome of Spraguea lophii and the basis of host-microsporidian interactions.</title>
        <authorList>
            <person name="Campbell S.E."/>
            <person name="Williams T.A."/>
            <person name="Yousuf A."/>
            <person name="Soanes D.M."/>
            <person name="Paszkiewicz K.H."/>
            <person name="Williams B.A.P."/>
        </authorList>
    </citation>
    <scope>NUCLEOTIDE SEQUENCE [LARGE SCALE GENOMIC DNA]</scope>
    <source>
        <strain evidence="3">42_110</strain>
    </source>
</reference>